<dbReference type="Proteomes" id="UP000252519">
    <property type="component" value="Unassembled WGS sequence"/>
</dbReference>
<dbReference type="OrthoDB" id="5873480at2759"/>
<dbReference type="SUPFAM" id="SSF56436">
    <property type="entry name" value="C-type lectin-like"/>
    <property type="match status" value="3"/>
</dbReference>
<evidence type="ECO:0000256" key="1">
    <source>
        <dbReference type="SAM" id="MobiDB-lite"/>
    </source>
</evidence>
<evidence type="ECO:0000259" key="2">
    <source>
        <dbReference type="PROSITE" id="PS50041"/>
    </source>
</evidence>
<dbReference type="AlphaFoldDB" id="A0A368G4W5"/>
<feature type="region of interest" description="Disordered" evidence="1">
    <location>
        <begin position="243"/>
        <end position="273"/>
    </location>
</feature>
<keyword evidence="4" id="KW-1185">Reference proteome</keyword>
<feature type="region of interest" description="Disordered" evidence="1">
    <location>
        <begin position="76"/>
        <end position="102"/>
    </location>
</feature>
<dbReference type="InterPro" id="IPR001304">
    <property type="entry name" value="C-type_lectin-like"/>
</dbReference>
<feature type="domain" description="C-type lectin" evidence="2">
    <location>
        <begin position="114"/>
        <end position="232"/>
    </location>
</feature>
<name>A0A368G4W5_ANCCA</name>
<dbReference type="Pfam" id="PF00059">
    <property type="entry name" value="Lectin_C"/>
    <property type="match status" value="2"/>
</dbReference>
<evidence type="ECO:0000313" key="3">
    <source>
        <dbReference type="EMBL" id="RCN37677.1"/>
    </source>
</evidence>
<gene>
    <name evidence="3" type="ORF">ANCCAN_16427</name>
</gene>
<dbReference type="STRING" id="29170.A0A368G4W5"/>
<dbReference type="PANTHER" id="PTHR22803">
    <property type="entry name" value="MANNOSE, PHOSPHOLIPASE, LECTIN RECEPTOR RELATED"/>
    <property type="match status" value="1"/>
</dbReference>
<dbReference type="EMBL" id="JOJR01000451">
    <property type="protein sequence ID" value="RCN37677.1"/>
    <property type="molecule type" value="Genomic_DNA"/>
</dbReference>
<protein>
    <submittedName>
        <fullName evidence="3">Lectin C-type domain protein</fullName>
    </submittedName>
</protein>
<dbReference type="InterPro" id="IPR016187">
    <property type="entry name" value="CTDL_fold"/>
</dbReference>
<comment type="caution">
    <text evidence="3">The sequence shown here is derived from an EMBL/GenBank/DDBJ whole genome shotgun (WGS) entry which is preliminary data.</text>
</comment>
<accession>A0A368G4W5</accession>
<dbReference type="SMART" id="SM00034">
    <property type="entry name" value="CLECT"/>
    <property type="match status" value="1"/>
</dbReference>
<reference evidence="3 4" key="1">
    <citation type="submission" date="2014-10" db="EMBL/GenBank/DDBJ databases">
        <title>Draft genome of the hookworm Ancylostoma caninum.</title>
        <authorList>
            <person name="Mitreva M."/>
        </authorList>
    </citation>
    <scope>NUCLEOTIDE SEQUENCE [LARGE SCALE GENOMIC DNA]</scope>
    <source>
        <strain evidence="3 4">Baltimore</strain>
    </source>
</reference>
<organism evidence="3 4">
    <name type="scientific">Ancylostoma caninum</name>
    <name type="common">Dog hookworm</name>
    <dbReference type="NCBI Taxonomy" id="29170"/>
    <lineage>
        <taxon>Eukaryota</taxon>
        <taxon>Metazoa</taxon>
        <taxon>Ecdysozoa</taxon>
        <taxon>Nematoda</taxon>
        <taxon>Chromadorea</taxon>
        <taxon>Rhabditida</taxon>
        <taxon>Rhabditina</taxon>
        <taxon>Rhabditomorpha</taxon>
        <taxon>Strongyloidea</taxon>
        <taxon>Ancylostomatidae</taxon>
        <taxon>Ancylostomatinae</taxon>
        <taxon>Ancylostoma</taxon>
    </lineage>
</organism>
<sequence>MEDSWIGLLRKVTDVAGENKWVDNTPFDYRDFGHLEPKYEGTGDFCGQIITNGDELSKWKVVKCDKNASAYVCKKAGSGKTTGGDSSGPDSEADRTKGPFVEPLTGTGPFPHEFKGNKYGIFYDPEKVTFLKARLNCRSIDGELASIHSKEEVEFLKSIVQLNSTLMEDAWIGMVYNVSSTDVQKKWVDESAFDYSNFAPLEPKFSEDGVYCGQIITNGDELSKWQVVKCDKNASAYVCKKAGSGNTGGGDSSGQDSGADRTKGPSVEPLMGTGPFPHEFKGNKYGIFYDPEKVTFLKARLNCRNIDGELASIHSKEEVEFLKRKKGKAVKHERREYNVDVVDLWQIMRNN</sequence>
<dbReference type="Gene3D" id="3.10.100.10">
    <property type="entry name" value="Mannose-Binding Protein A, subunit A"/>
    <property type="match status" value="3"/>
</dbReference>
<dbReference type="InterPro" id="IPR016186">
    <property type="entry name" value="C-type_lectin-like/link_sf"/>
</dbReference>
<feature type="domain" description="C-type lectin" evidence="2">
    <location>
        <begin position="1"/>
        <end position="66"/>
    </location>
</feature>
<dbReference type="PROSITE" id="PS50041">
    <property type="entry name" value="C_TYPE_LECTIN_2"/>
    <property type="match status" value="2"/>
</dbReference>
<dbReference type="CDD" id="cd00037">
    <property type="entry name" value="CLECT"/>
    <property type="match status" value="2"/>
</dbReference>
<evidence type="ECO:0000313" key="4">
    <source>
        <dbReference type="Proteomes" id="UP000252519"/>
    </source>
</evidence>
<dbReference type="InterPro" id="IPR050111">
    <property type="entry name" value="C-type_lectin/snaclec_domain"/>
</dbReference>
<proteinExistence type="predicted"/>